<dbReference type="GO" id="GO:0035317">
    <property type="term" value="P:imaginal disc-derived wing hair organization"/>
    <property type="evidence" value="ECO:0007669"/>
    <property type="project" value="TreeGrafter"/>
</dbReference>
<comment type="caution">
    <text evidence="3">The sequence shown here is derived from an EMBL/GenBank/DDBJ whole genome shotgun (WGS) entry which is preliminary data.</text>
</comment>
<keyword evidence="2" id="KW-1133">Transmembrane helix</keyword>
<evidence type="ECO:0000313" key="4">
    <source>
        <dbReference type="Proteomes" id="UP001162162"/>
    </source>
</evidence>
<keyword evidence="2" id="KW-0812">Transmembrane</keyword>
<organism evidence="3 4">
    <name type="scientific">Aromia moschata</name>
    <dbReference type="NCBI Taxonomy" id="1265417"/>
    <lineage>
        <taxon>Eukaryota</taxon>
        <taxon>Metazoa</taxon>
        <taxon>Ecdysozoa</taxon>
        <taxon>Arthropoda</taxon>
        <taxon>Hexapoda</taxon>
        <taxon>Insecta</taxon>
        <taxon>Pterygota</taxon>
        <taxon>Neoptera</taxon>
        <taxon>Endopterygota</taxon>
        <taxon>Coleoptera</taxon>
        <taxon>Polyphaga</taxon>
        <taxon>Cucujiformia</taxon>
        <taxon>Chrysomeloidea</taxon>
        <taxon>Cerambycidae</taxon>
        <taxon>Cerambycinae</taxon>
        <taxon>Callichromatini</taxon>
        <taxon>Aromia</taxon>
    </lineage>
</organism>
<feature type="region of interest" description="Disordered" evidence="1">
    <location>
        <begin position="597"/>
        <end position="630"/>
    </location>
</feature>
<feature type="region of interest" description="Disordered" evidence="1">
    <location>
        <begin position="83"/>
        <end position="102"/>
    </location>
</feature>
<gene>
    <name evidence="3" type="ORF">NQ318_013104</name>
</gene>
<dbReference type="EMBL" id="JAPWTK010000233">
    <property type="protein sequence ID" value="KAJ8944956.1"/>
    <property type="molecule type" value="Genomic_DNA"/>
</dbReference>
<evidence type="ECO:0000256" key="1">
    <source>
        <dbReference type="SAM" id="MobiDB-lite"/>
    </source>
</evidence>
<evidence type="ECO:0000313" key="3">
    <source>
        <dbReference type="EMBL" id="KAJ8944956.1"/>
    </source>
</evidence>
<feature type="compositionally biased region" description="Polar residues" evidence="1">
    <location>
        <begin position="755"/>
        <end position="775"/>
    </location>
</feature>
<dbReference type="AlphaFoldDB" id="A0AAV8Y3C0"/>
<name>A0AAV8Y3C0_9CUCU</name>
<accession>A0AAV8Y3C0</accession>
<proteinExistence type="predicted"/>
<reference evidence="3" key="1">
    <citation type="journal article" date="2023" name="Insect Mol. Biol.">
        <title>Genome sequencing provides insights into the evolution of gene families encoding plant cell wall-degrading enzymes in longhorned beetles.</title>
        <authorList>
            <person name="Shin N.R."/>
            <person name="Okamura Y."/>
            <person name="Kirsch R."/>
            <person name="Pauchet Y."/>
        </authorList>
    </citation>
    <scope>NUCLEOTIDE SEQUENCE</scope>
    <source>
        <strain evidence="3">AMC_N1</strain>
    </source>
</reference>
<sequence length="1043" mass="116557">MNNILNFAVDIYNAITTNASREESYELCNLLMTHESAIIRSKSMSARPDGIINDCGTRRFTTSLESVIITAFESSRGISVVEHREKSKKTGSSESEKNSNTSIKGIQTPVCAVSGAKFMTESGWVDLRNPLDNDVPFRLFRDEGRTFLQWVGDPDLRTKMGGRLVLVYLMCRDLATIDPAEIPSKSTLFSPCVAFRVVGTPTKYLNNVSEVAFVSDPHGDKAPSESEHLSVSEYVAIGICSVLLGLIYVASVFLYLHLRKRNIARSDRAGLESQSLGTAEEGVVKSNPLLAISHFAPVDSAYSDTNSSDNEATPDIIQHHDDRKKHMQITSVLIHPQKQYYNGCHRSSFSSLEHAYQDSSTNERLPEENVSIVETLEGREERPDNLRALAGNTRKKLYFNPAYFEPQLLLLRGAEERCTGSGVFGRNGLKYANKKIRLKHETIHFLPLSSVTGSPPAALEFLAKIREVITMAKQKMASERFTPSLLNIPEEEHHHAVEPTRDFSKVSRRGSIISLKRENSRRKTCTGCPGCEPQDLKSLSGRLPQFPSLAACQSCSSATSDSKQRSIRKWLEDVPVLKTNNQECSDHESLVSLRDMKRLRSPTRSLPPDRAEVPNRHRSMSPRPSSEKGVQSYDFYRQRDNKSLNRTIFEDSALTVSSPKQETPKENYYDVVPDEEEKREVTMNFPPPDMIHEAMVVDQSEEVATLTKRQMNAVINEFTTHRNHMLPQSESGSSDKSPAVDYETDSLERSGRNKGFSTPTEYADVPSSQASPTLSTALPDQEEMTMRNAVFNKNTGNMTISKINADVLKEDEHDYELIVMKKGLYKLPELLQRSNGYSLVSEVYVNNGYNYDSTPSTPVSSNCSTLENKSLKVSYEREDKPGKLLIEVEDCPDHYLPVNDSDSFEPDTLERKTAKLSVKPNSAEDDFDDSLERHHQILLRTTGSFKKTTATAENAEPSNFNRTFGSLREIYEAKTRGALSPIKDGKFYENGGEEGEALDAGGAPLEEAAREGERRPAGRDSPSPARRLAHLRTPEDAEEGDSR</sequence>
<feature type="compositionally biased region" description="Low complexity" evidence="1">
    <location>
        <begin position="90"/>
        <end position="102"/>
    </location>
</feature>
<feature type="region of interest" description="Disordered" evidence="1">
    <location>
        <begin position="982"/>
        <end position="1043"/>
    </location>
</feature>
<keyword evidence="4" id="KW-1185">Reference proteome</keyword>
<feature type="compositionally biased region" description="Basic and acidic residues" evidence="1">
    <location>
        <begin position="1007"/>
        <end position="1018"/>
    </location>
</feature>
<feature type="transmembrane region" description="Helical" evidence="2">
    <location>
        <begin position="234"/>
        <end position="258"/>
    </location>
</feature>
<feature type="region of interest" description="Disordered" evidence="1">
    <location>
        <begin position="720"/>
        <end position="775"/>
    </location>
</feature>
<protein>
    <submittedName>
        <fullName evidence="3">Uncharacterized protein</fullName>
    </submittedName>
</protein>
<evidence type="ECO:0000256" key="2">
    <source>
        <dbReference type="SAM" id="Phobius"/>
    </source>
</evidence>
<dbReference type="Proteomes" id="UP001162162">
    <property type="component" value="Unassembled WGS sequence"/>
</dbReference>
<feature type="compositionally biased region" description="Polar residues" evidence="1">
    <location>
        <begin position="726"/>
        <end position="736"/>
    </location>
</feature>
<dbReference type="PANTHER" id="PTHR39387:SF1">
    <property type="entry name" value="SHAVENOID, ISOFORM B"/>
    <property type="match status" value="1"/>
</dbReference>
<keyword evidence="2" id="KW-0472">Membrane</keyword>
<dbReference type="GO" id="GO:0005938">
    <property type="term" value="C:cell cortex"/>
    <property type="evidence" value="ECO:0007669"/>
    <property type="project" value="TreeGrafter"/>
</dbReference>
<feature type="compositionally biased region" description="Basic and acidic residues" evidence="1">
    <location>
        <begin position="1032"/>
        <end position="1043"/>
    </location>
</feature>
<dbReference type="PANTHER" id="PTHR39387">
    <property type="entry name" value="SHAVENOID, ISOFORM B"/>
    <property type="match status" value="1"/>
</dbReference>